<comment type="similarity">
    <text evidence="2">Belongs to the UPF0324 family.</text>
</comment>
<feature type="transmembrane region" description="Helical" evidence="8">
    <location>
        <begin position="298"/>
        <end position="318"/>
    </location>
</feature>
<dbReference type="PANTHER" id="PTHR30106">
    <property type="entry name" value="INNER MEMBRANE PROTEIN YEIH-RELATED"/>
    <property type="match status" value="1"/>
</dbReference>
<evidence type="ECO:0000313" key="10">
    <source>
        <dbReference type="Proteomes" id="UP001156664"/>
    </source>
</evidence>
<feature type="transmembrane region" description="Helical" evidence="8">
    <location>
        <begin position="119"/>
        <end position="141"/>
    </location>
</feature>
<reference evidence="10" key="1">
    <citation type="journal article" date="2019" name="Int. J. Syst. Evol. Microbiol.">
        <title>The Global Catalogue of Microorganisms (GCM) 10K type strain sequencing project: providing services to taxonomists for standard genome sequencing and annotation.</title>
        <authorList>
            <consortium name="The Broad Institute Genomics Platform"/>
            <consortium name="The Broad Institute Genome Sequencing Center for Infectious Disease"/>
            <person name="Wu L."/>
            <person name="Ma J."/>
        </authorList>
    </citation>
    <scope>NUCLEOTIDE SEQUENCE [LARGE SCALE GENOMIC DNA]</scope>
    <source>
        <strain evidence="10">NBRC 105857</strain>
    </source>
</reference>
<feature type="transmembrane region" description="Helical" evidence="8">
    <location>
        <begin position="324"/>
        <end position="346"/>
    </location>
</feature>
<evidence type="ECO:0000256" key="2">
    <source>
        <dbReference type="ARBA" id="ARBA00007977"/>
    </source>
</evidence>
<comment type="subcellular location">
    <subcellularLocation>
        <location evidence="1">Cell membrane</location>
        <topology evidence="1">Multi-pass membrane protein</topology>
    </subcellularLocation>
</comment>
<proteinExistence type="inferred from homology"/>
<protein>
    <submittedName>
        <fullName evidence="9">UPF0324 membrane protein</fullName>
    </submittedName>
</protein>
<dbReference type="InterPro" id="IPR018383">
    <property type="entry name" value="UPF0324_pro"/>
</dbReference>
<dbReference type="EMBL" id="BSOJ01000027">
    <property type="protein sequence ID" value="GLR27072.1"/>
    <property type="molecule type" value="Genomic_DNA"/>
</dbReference>
<keyword evidence="6 8" id="KW-0472">Membrane</keyword>
<dbReference type="Pfam" id="PF03601">
    <property type="entry name" value="Cons_hypoth698"/>
    <property type="match status" value="1"/>
</dbReference>
<evidence type="ECO:0000256" key="6">
    <source>
        <dbReference type="ARBA" id="ARBA00023136"/>
    </source>
</evidence>
<feature type="transmembrane region" description="Helical" evidence="8">
    <location>
        <begin position="153"/>
        <end position="175"/>
    </location>
</feature>
<name>A0ABQ5YSN3_9BURK</name>
<evidence type="ECO:0000313" key="9">
    <source>
        <dbReference type="EMBL" id="GLR27072.1"/>
    </source>
</evidence>
<feature type="transmembrane region" description="Helical" evidence="8">
    <location>
        <begin position="358"/>
        <end position="383"/>
    </location>
</feature>
<feature type="transmembrane region" description="Helical" evidence="8">
    <location>
        <begin position="250"/>
        <end position="271"/>
    </location>
</feature>
<accession>A0ABQ5YSN3</accession>
<keyword evidence="4 8" id="KW-0812">Transmembrane</keyword>
<feature type="transmembrane region" description="Helical" evidence="8">
    <location>
        <begin position="62"/>
        <end position="81"/>
    </location>
</feature>
<comment type="caution">
    <text evidence="9">The sequence shown here is derived from an EMBL/GenBank/DDBJ whole genome shotgun (WGS) entry which is preliminary data.</text>
</comment>
<evidence type="ECO:0000256" key="5">
    <source>
        <dbReference type="ARBA" id="ARBA00022989"/>
    </source>
</evidence>
<feature type="transmembrane region" description="Helical" evidence="8">
    <location>
        <begin position="28"/>
        <end position="50"/>
    </location>
</feature>
<dbReference type="NCBIfam" id="TIGR00698">
    <property type="entry name" value="YeiH family putative sulfate export transporter"/>
    <property type="match status" value="1"/>
</dbReference>
<evidence type="ECO:0000256" key="1">
    <source>
        <dbReference type="ARBA" id="ARBA00004651"/>
    </source>
</evidence>
<evidence type="ECO:0000256" key="4">
    <source>
        <dbReference type="ARBA" id="ARBA00022692"/>
    </source>
</evidence>
<feature type="region of interest" description="Disordered" evidence="7">
    <location>
        <begin position="1"/>
        <end position="20"/>
    </location>
</feature>
<evidence type="ECO:0000256" key="7">
    <source>
        <dbReference type="SAM" id="MobiDB-lite"/>
    </source>
</evidence>
<dbReference type="InterPro" id="IPR004630">
    <property type="entry name" value="UPF0324_YeiH-like"/>
</dbReference>
<keyword evidence="5 8" id="KW-1133">Transmembrane helix</keyword>
<evidence type="ECO:0000256" key="8">
    <source>
        <dbReference type="SAM" id="Phobius"/>
    </source>
</evidence>
<evidence type="ECO:0000256" key="3">
    <source>
        <dbReference type="ARBA" id="ARBA00022475"/>
    </source>
</evidence>
<dbReference type="PANTHER" id="PTHR30106:SF2">
    <property type="entry name" value="UPF0324 INNER MEMBRANE PROTEIN YEIH"/>
    <property type="match status" value="1"/>
</dbReference>
<sequence length="384" mass="40419">MIMDTLKTSPQVSHPSAVARNSRSRSGLGITLAAYLPGLGLATLIALMANEMGKLQFLQSKGISALTLAIVLGMVVGNTFYPRIAATCAAGVGFSKQNLLRLGIIFYGLRLTFQDIGRVGIAGVIIDAIVLTSTFFLAWFLGTRLFKLDRKTAMLIGAGSSICGAAAVMAAEPVIRGRAEQVTVAVSTVVVFGTLAIFLYPALYHLNEQWHLVSVTPTAFGIFTGSTVHEVAQVVAAARAISEEAANTAVIAKMVRVMMLAPFLIMLSAWLSREKSVHPAHVGVQVAKTDHPTPGKITIPWFALIFVAVAGLNSLAILPHSLVSVALDIDTLMLAMAMAALGLTTHMSAIQKAGVKPLLLALVLFVWLIVGGLLINAVVSAVLG</sequence>
<gene>
    <name evidence="9" type="ORF">GCM10007875_21630</name>
</gene>
<feature type="transmembrane region" description="Helical" evidence="8">
    <location>
        <begin position="182"/>
        <end position="203"/>
    </location>
</feature>
<organism evidence="9 10">
    <name type="scientific">Limnobacter litoralis</name>
    <dbReference type="NCBI Taxonomy" id="481366"/>
    <lineage>
        <taxon>Bacteria</taxon>
        <taxon>Pseudomonadati</taxon>
        <taxon>Pseudomonadota</taxon>
        <taxon>Betaproteobacteria</taxon>
        <taxon>Burkholderiales</taxon>
        <taxon>Burkholderiaceae</taxon>
        <taxon>Limnobacter</taxon>
    </lineage>
</organism>
<keyword evidence="3" id="KW-1003">Cell membrane</keyword>
<keyword evidence="10" id="KW-1185">Reference proteome</keyword>
<dbReference type="Proteomes" id="UP001156664">
    <property type="component" value="Unassembled WGS sequence"/>
</dbReference>